<reference evidence="2 4" key="1">
    <citation type="journal article" date="2023" name="Microb. Genom.">
        <title>Mesoterricola silvestris gen. nov., sp. nov., Mesoterricola sediminis sp. nov., Geothrix oryzae sp. nov., Geothrix edaphica sp. nov., Geothrix rubra sp. nov., and Geothrix limicola sp. nov., six novel members of Acidobacteriota isolated from soils.</title>
        <authorList>
            <person name="Weisberg A.J."/>
            <person name="Pearce E."/>
            <person name="Kramer C.G."/>
            <person name="Chang J.H."/>
            <person name="Clarke C.R."/>
        </authorList>
    </citation>
    <scope>NUCLEOTIDE SEQUENCE</scope>
    <source>
        <strain evidence="3 4">NB05-1H</strain>
        <strain evidence="2">NRRL_B-16521</strain>
    </source>
</reference>
<dbReference type="GO" id="GO:0000150">
    <property type="term" value="F:DNA strand exchange activity"/>
    <property type="evidence" value="ECO:0007669"/>
    <property type="project" value="InterPro"/>
</dbReference>
<comment type="caution">
    <text evidence="2">The sequence shown here is derived from an EMBL/GenBank/DDBJ whole genome shotgun (WGS) entry which is preliminary data.</text>
</comment>
<dbReference type="InterPro" id="IPR051491">
    <property type="entry name" value="Recombinase/Transposase-rel"/>
</dbReference>
<evidence type="ECO:0000313" key="3">
    <source>
        <dbReference type="EMBL" id="MDX3018188.1"/>
    </source>
</evidence>
<feature type="domain" description="Resolvase/invertase-type recombinase catalytic" evidence="1">
    <location>
        <begin position="54"/>
        <end position="174"/>
    </location>
</feature>
<evidence type="ECO:0000259" key="1">
    <source>
        <dbReference type="SMART" id="SM00857"/>
    </source>
</evidence>
<evidence type="ECO:0000313" key="4">
    <source>
        <dbReference type="Proteomes" id="UP001272987"/>
    </source>
</evidence>
<dbReference type="GeneID" id="69806990"/>
<gene>
    <name evidence="2" type="ORF">PV399_03320</name>
    <name evidence="3" type="ORF">PV666_09870</name>
</gene>
<dbReference type="Gene3D" id="1.10.287.2170">
    <property type="match status" value="1"/>
</dbReference>
<dbReference type="RefSeq" id="WP_010358700.1">
    <property type="nucleotide sequence ID" value="NZ_BCMK01000065.1"/>
</dbReference>
<dbReference type="PANTHER" id="PTHR36172:SF1">
    <property type="entry name" value="RESOLVASE-RELATED"/>
    <property type="match status" value="1"/>
</dbReference>
<dbReference type="SMART" id="SM00857">
    <property type="entry name" value="Resolvase"/>
    <property type="match status" value="1"/>
</dbReference>
<dbReference type="SUPFAM" id="SSF53041">
    <property type="entry name" value="Resolvase-like"/>
    <property type="match status" value="1"/>
</dbReference>
<dbReference type="Gene3D" id="3.40.50.1390">
    <property type="entry name" value="Resolvase, N-terminal catalytic domain"/>
    <property type="match status" value="1"/>
</dbReference>
<protein>
    <submittedName>
        <fullName evidence="2">Recombinase family protein</fullName>
    </submittedName>
</protein>
<dbReference type="AlphaFoldDB" id="A0AAP6B648"/>
<dbReference type="Proteomes" id="UP001272987">
    <property type="component" value="Unassembled WGS sequence"/>
</dbReference>
<dbReference type="EMBL" id="JARAWP010000005">
    <property type="protein sequence ID" value="MDX3018188.1"/>
    <property type="molecule type" value="Genomic_DNA"/>
</dbReference>
<evidence type="ECO:0000313" key="5">
    <source>
        <dbReference type="Proteomes" id="UP001282288"/>
    </source>
</evidence>
<dbReference type="GO" id="GO:0003677">
    <property type="term" value="F:DNA binding"/>
    <property type="evidence" value="ECO:0007669"/>
    <property type="project" value="InterPro"/>
</dbReference>
<dbReference type="Pfam" id="PF00239">
    <property type="entry name" value="Resolvase"/>
    <property type="match status" value="2"/>
</dbReference>
<proteinExistence type="predicted"/>
<name>A0AAP6B648_9ACTN</name>
<dbReference type="InterPro" id="IPR036162">
    <property type="entry name" value="Resolvase-like_N_sf"/>
</dbReference>
<sequence length="177" mass="19377">MNLTEWARAQGVAPRTAYRWFREGTLPVPAERVGPRTILVNIDGNTAPSVIGGVGLYARVSSHDRKADLDRQTARLSEWAARAGHKVVRVESEIADPTVTAVVVEHKDRLGRTNVELVEAALSATGRRLIVLDDGEAEDDLVRDMMEVLTSFCARLYGSRSAKNRARRALEAAAGDE</sequence>
<accession>A0AAP6B648</accession>
<evidence type="ECO:0000313" key="2">
    <source>
        <dbReference type="EMBL" id="MDX2958750.1"/>
    </source>
</evidence>
<organism evidence="2 5">
    <name type="scientific">Streptomyces acidiscabies</name>
    <dbReference type="NCBI Taxonomy" id="42234"/>
    <lineage>
        <taxon>Bacteria</taxon>
        <taxon>Bacillati</taxon>
        <taxon>Actinomycetota</taxon>
        <taxon>Actinomycetes</taxon>
        <taxon>Kitasatosporales</taxon>
        <taxon>Streptomycetaceae</taxon>
        <taxon>Streptomyces</taxon>
    </lineage>
</organism>
<dbReference type="Proteomes" id="UP001282288">
    <property type="component" value="Unassembled WGS sequence"/>
</dbReference>
<dbReference type="EMBL" id="JARAWC010000002">
    <property type="protein sequence ID" value="MDX2958750.1"/>
    <property type="molecule type" value="Genomic_DNA"/>
</dbReference>
<keyword evidence="4" id="KW-1185">Reference proteome</keyword>
<dbReference type="PANTHER" id="PTHR36172">
    <property type="match status" value="1"/>
</dbReference>
<dbReference type="InterPro" id="IPR006119">
    <property type="entry name" value="Resolv_N"/>
</dbReference>